<dbReference type="EMBL" id="QICL01000019">
    <property type="protein sequence ID" value="PXV62538.1"/>
    <property type="molecule type" value="Genomic_DNA"/>
</dbReference>
<name>A0A2V3PNB7_9BACT</name>
<dbReference type="RefSeq" id="WP_110311446.1">
    <property type="nucleotide sequence ID" value="NZ_QICL01000019.1"/>
</dbReference>
<organism evidence="4 5">
    <name type="scientific">Dysgonomonas alginatilytica</name>
    <dbReference type="NCBI Taxonomy" id="1605892"/>
    <lineage>
        <taxon>Bacteria</taxon>
        <taxon>Pseudomonadati</taxon>
        <taxon>Bacteroidota</taxon>
        <taxon>Bacteroidia</taxon>
        <taxon>Bacteroidales</taxon>
        <taxon>Dysgonomonadaceae</taxon>
        <taxon>Dysgonomonas</taxon>
    </lineage>
</organism>
<evidence type="ECO:0000259" key="3">
    <source>
        <dbReference type="Pfam" id="PF00535"/>
    </source>
</evidence>
<protein>
    <submittedName>
        <fullName evidence="4">Glycosyl transferase family 2</fullName>
    </submittedName>
</protein>
<accession>A0A2V3PNB7</accession>
<keyword evidence="5" id="KW-1185">Reference proteome</keyword>
<feature type="domain" description="Glycosyltransferase 2-like" evidence="3">
    <location>
        <begin position="8"/>
        <end position="143"/>
    </location>
</feature>
<dbReference type="CDD" id="cd00761">
    <property type="entry name" value="Glyco_tranf_GTA_type"/>
    <property type="match status" value="1"/>
</dbReference>
<reference evidence="4 5" key="1">
    <citation type="submission" date="2018-03" db="EMBL/GenBank/DDBJ databases">
        <title>Genomic Encyclopedia of Archaeal and Bacterial Type Strains, Phase II (KMG-II): from individual species to whole genera.</title>
        <authorList>
            <person name="Goeker M."/>
        </authorList>
    </citation>
    <scope>NUCLEOTIDE SEQUENCE [LARGE SCALE GENOMIC DNA]</scope>
    <source>
        <strain evidence="4 5">DSM 100214</strain>
    </source>
</reference>
<evidence type="ECO:0000256" key="1">
    <source>
        <dbReference type="ARBA" id="ARBA00022676"/>
    </source>
</evidence>
<dbReference type="OrthoDB" id="6307329at2"/>
<gene>
    <name evidence="4" type="ORF">CLV62_11980</name>
</gene>
<proteinExistence type="predicted"/>
<evidence type="ECO:0000313" key="4">
    <source>
        <dbReference type="EMBL" id="PXV62538.1"/>
    </source>
</evidence>
<dbReference type="Gene3D" id="3.90.550.10">
    <property type="entry name" value="Spore Coat Polysaccharide Biosynthesis Protein SpsA, Chain A"/>
    <property type="match status" value="1"/>
</dbReference>
<dbReference type="Pfam" id="PF00535">
    <property type="entry name" value="Glycos_transf_2"/>
    <property type="match status" value="1"/>
</dbReference>
<evidence type="ECO:0000313" key="5">
    <source>
        <dbReference type="Proteomes" id="UP000247973"/>
    </source>
</evidence>
<dbReference type="PANTHER" id="PTHR22916:SF51">
    <property type="entry name" value="GLYCOSYLTRANSFERASE EPSH-RELATED"/>
    <property type="match status" value="1"/>
</dbReference>
<dbReference type="SUPFAM" id="SSF53448">
    <property type="entry name" value="Nucleotide-diphospho-sugar transferases"/>
    <property type="match status" value="1"/>
</dbReference>
<dbReference type="AlphaFoldDB" id="A0A2V3PNB7"/>
<dbReference type="PANTHER" id="PTHR22916">
    <property type="entry name" value="GLYCOSYLTRANSFERASE"/>
    <property type="match status" value="1"/>
</dbReference>
<keyword evidence="2 4" id="KW-0808">Transferase</keyword>
<dbReference type="GO" id="GO:0016758">
    <property type="term" value="F:hexosyltransferase activity"/>
    <property type="evidence" value="ECO:0007669"/>
    <property type="project" value="UniProtKB-ARBA"/>
</dbReference>
<dbReference type="InterPro" id="IPR001173">
    <property type="entry name" value="Glyco_trans_2-like"/>
</dbReference>
<keyword evidence="1" id="KW-0328">Glycosyltransferase</keyword>
<sequence length="335" mass="39589">MYNQELVTIIVPVYNVEQYLPKCLDSIISQIYKNIEIILINDGSTDRSLAICEEYKEKDNRITIFNQKNQGLSSARNVGLDNAKGDFISFIDSDDFVAADFISELYTLLKDTDSDIVQCDYIQVEEDDAVFIPKSSSFRTEEFSAYEYLQRLYSKKIYPRNVVVWNKLYHKNIWDNIRFPLGKLNEDEAVVHYIYDRATKITVSSKILYFYLKRSGSIMNVSPDMEIKRYLHYLETLTQRSDFFELKGYSELKEETLAQKGKLVRRIYKKNKKLDSSLVNYDLLICNYNRLVYDALDENIKLYLKNRYIKLKLKVRLLYIYLKLKYKGNLSHSIE</sequence>
<comment type="caution">
    <text evidence="4">The sequence shown here is derived from an EMBL/GenBank/DDBJ whole genome shotgun (WGS) entry which is preliminary data.</text>
</comment>
<dbReference type="InterPro" id="IPR029044">
    <property type="entry name" value="Nucleotide-diphossugar_trans"/>
</dbReference>
<evidence type="ECO:0000256" key="2">
    <source>
        <dbReference type="ARBA" id="ARBA00022679"/>
    </source>
</evidence>
<dbReference type="Proteomes" id="UP000247973">
    <property type="component" value="Unassembled WGS sequence"/>
</dbReference>